<dbReference type="AlphaFoldDB" id="A0A450W1X7"/>
<reference evidence="1" key="1">
    <citation type="submission" date="2019-02" db="EMBL/GenBank/DDBJ databases">
        <authorList>
            <person name="Gruber-Vodicka R. H."/>
            <person name="Seah K. B. B."/>
        </authorList>
    </citation>
    <scope>NUCLEOTIDE SEQUENCE</scope>
    <source>
        <strain evidence="1">BECK_S312</strain>
        <strain evidence="2">BECK_S426</strain>
    </source>
</reference>
<organism evidence="1">
    <name type="scientific">Candidatus Kentrum sp. LPFa</name>
    <dbReference type="NCBI Taxonomy" id="2126335"/>
    <lineage>
        <taxon>Bacteria</taxon>
        <taxon>Pseudomonadati</taxon>
        <taxon>Pseudomonadota</taxon>
        <taxon>Gammaproteobacteria</taxon>
        <taxon>Candidatus Kentrum</taxon>
    </lineage>
</organism>
<evidence type="ECO:0000313" key="2">
    <source>
        <dbReference type="EMBL" id="VFK30462.1"/>
    </source>
</evidence>
<dbReference type="EMBL" id="CAADFM010000047">
    <property type="protein sequence ID" value="VFK11015.1"/>
    <property type="molecule type" value="Genomic_DNA"/>
</dbReference>
<gene>
    <name evidence="1" type="ORF">BECKLPF1236A_GA0070988_1004711</name>
    <name evidence="2" type="ORF">BECKLPF1236C_GA0070990_101115</name>
</gene>
<protein>
    <submittedName>
        <fullName evidence="1">Uncharacterized protein</fullName>
    </submittedName>
</protein>
<proteinExistence type="predicted"/>
<name>A0A450W1X7_9GAMM</name>
<accession>A0A450W1X7</accession>
<dbReference type="EMBL" id="CAADFP010000111">
    <property type="protein sequence ID" value="VFK30462.1"/>
    <property type="molecule type" value="Genomic_DNA"/>
</dbReference>
<sequence length="71" mass="7933">MNALRSHVLHEVTQLDIENLMALRSMMTALKKPISPIAQKRGVAAAHCRRALGNMEGNLGKAILEEREERL</sequence>
<evidence type="ECO:0000313" key="1">
    <source>
        <dbReference type="EMBL" id="VFK11015.1"/>
    </source>
</evidence>